<keyword evidence="10" id="KW-1185">Reference proteome</keyword>
<name>A0ABP0F1X7_CLALP</name>
<comment type="caution">
    <text evidence="9">The sequence shown here is derived from an EMBL/GenBank/DDBJ whole genome shotgun (WGS) entry which is preliminary data.</text>
</comment>
<reference evidence="9 10" key="1">
    <citation type="submission" date="2024-02" db="EMBL/GenBank/DDBJ databases">
        <authorList>
            <person name="Daric V."/>
            <person name="Darras S."/>
        </authorList>
    </citation>
    <scope>NUCLEOTIDE SEQUENCE [LARGE SCALE GENOMIC DNA]</scope>
</reference>
<evidence type="ECO:0000313" key="10">
    <source>
        <dbReference type="Proteomes" id="UP001642483"/>
    </source>
</evidence>
<dbReference type="CDD" id="cd22860">
    <property type="entry name" value="PDRG1"/>
    <property type="match status" value="1"/>
</dbReference>
<comment type="subunit">
    <text evidence="7">Component of the PAQosome complex which is responsible for the biogenesis of several protein complexes and which consists of R2TP complex members RUVBL1, RUVBL2, RPAP3 and PIH1D1, URI complex members PFDN2, PFDN6, PDRG1, UXT and URI1 as well as ASDURF, POLR2E and DNAAF10/WDR92.</text>
</comment>
<dbReference type="PANTHER" id="PTHR21162:SF0">
    <property type="entry name" value="P53 AND DNA DAMAGE-REGULATED PROTEIN 1"/>
    <property type="match status" value="1"/>
</dbReference>
<dbReference type="InterPro" id="IPR009053">
    <property type="entry name" value="Prefoldin"/>
</dbReference>
<dbReference type="Pfam" id="PF01920">
    <property type="entry name" value="Prefoldin_2"/>
    <property type="match status" value="1"/>
</dbReference>
<accession>A0ABP0F1X7</accession>
<gene>
    <name evidence="9" type="ORF">CVLEPA_LOCUS1401</name>
</gene>
<comment type="subcellular location">
    <subcellularLocation>
        <location evidence="2">Cytoplasm</location>
    </subcellularLocation>
</comment>
<evidence type="ECO:0000256" key="8">
    <source>
        <dbReference type="SAM" id="MobiDB-lite"/>
    </source>
</evidence>
<dbReference type="SUPFAM" id="SSF46579">
    <property type="entry name" value="Prefoldin"/>
    <property type="match status" value="1"/>
</dbReference>
<dbReference type="InterPro" id="IPR030482">
    <property type="entry name" value="PDRG1"/>
</dbReference>
<evidence type="ECO:0000256" key="6">
    <source>
        <dbReference type="ARBA" id="ARBA00023186"/>
    </source>
</evidence>
<sequence length="132" mass="15290">MARDPLFVMNYMVDLEMLAEDVLADKQQVVDLDKKRNSNREALTALRKKQVAPPYCMDKAWLNFGGMFIKVKKDDAITMLTKDQEELDKEIKTVQRGLHEKVNKLRDAQGQKDLSSFDLNPLTPKELSRVRH</sequence>
<keyword evidence="6" id="KW-0143">Chaperone</keyword>
<proteinExistence type="inferred from homology"/>
<feature type="region of interest" description="Disordered" evidence="8">
    <location>
        <begin position="102"/>
        <end position="132"/>
    </location>
</feature>
<dbReference type="PANTHER" id="PTHR21162">
    <property type="entry name" value="P53 AND DNA DAMAGE-REGULATED PROTEIN"/>
    <property type="match status" value="1"/>
</dbReference>
<protein>
    <recommendedName>
        <fullName evidence="4">p53 and DNA damage-regulated protein 1</fullName>
    </recommendedName>
</protein>
<evidence type="ECO:0000256" key="4">
    <source>
        <dbReference type="ARBA" id="ARBA00016313"/>
    </source>
</evidence>
<evidence type="ECO:0000256" key="7">
    <source>
        <dbReference type="ARBA" id="ARBA00026022"/>
    </source>
</evidence>
<evidence type="ECO:0000256" key="5">
    <source>
        <dbReference type="ARBA" id="ARBA00022490"/>
    </source>
</evidence>
<evidence type="ECO:0000256" key="2">
    <source>
        <dbReference type="ARBA" id="ARBA00004496"/>
    </source>
</evidence>
<organism evidence="9 10">
    <name type="scientific">Clavelina lepadiformis</name>
    <name type="common">Light-bulb sea squirt</name>
    <name type="synonym">Ascidia lepadiformis</name>
    <dbReference type="NCBI Taxonomy" id="159417"/>
    <lineage>
        <taxon>Eukaryota</taxon>
        <taxon>Metazoa</taxon>
        <taxon>Chordata</taxon>
        <taxon>Tunicata</taxon>
        <taxon>Ascidiacea</taxon>
        <taxon>Aplousobranchia</taxon>
        <taxon>Clavelinidae</taxon>
        <taxon>Clavelina</taxon>
    </lineage>
</organism>
<evidence type="ECO:0000256" key="1">
    <source>
        <dbReference type="ARBA" id="ARBA00003581"/>
    </source>
</evidence>
<dbReference type="EMBL" id="CAWYQH010000001">
    <property type="protein sequence ID" value="CAK8672450.1"/>
    <property type="molecule type" value="Genomic_DNA"/>
</dbReference>
<keyword evidence="5" id="KW-0963">Cytoplasm</keyword>
<dbReference type="Proteomes" id="UP001642483">
    <property type="component" value="Unassembled WGS sequence"/>
</dbReference>
<dbReference type="InterPro" id="IPR002777">
    <property type="entry name" value="PFD_beta-like"/>
</dbReference>
<comment type="function">
    <text evidence="1">May play a role in chaperone-mediated protein folding.</text>
</comment>
<comment type="similarity">
    <text evidence="3">Belongs to the prefoldin subunit beta family.</text>
</comment>
<evidence type="ECO:0000256" key="3">
    <source>
        <dbReference type="ARBA" id="ARBA00008045"/>
    </source>
</evidence>
<evidence type="ECO:0000313" key="9">
    <source>
        <dbReference type="EMBL" id="CAK8672450.1"/>
    </source>
</evidence>
<dbReference type="Gene3D" id="1.10.287.370">
    <property type="match status" value="1"/>
</dbReference>